<dbReference type="PROSITE" id="PS51257">
    <property type="entry name" value="PROKAR_LIPOPROTEIN"/>
    <property type="match status" value="1"/>
</dbReference>
<proteinExistence type="predicted"/>
<sequence>MNRSFTVGKTLLAMMGLIAACSGAVAQTVAVTPEEAARVARDGYIYGFPMVMNYKTMWNYVVDEDSPEYKGPFNQVSCDARLFTPQDKAVVTPNADTPYCMFWIDLRAEPMILSVPGIEARRYYSFQLIDLYTHNFGYVGTLSAGNEAGRYLISGPGWDGKKPAGVTDVLRSETSFIFTVARTQLFGPDDLNSVKDIQGQYQLQPLSAFSGQAPPAAPARPDFPTWDEGSQLDQRFFIYLDFMMDLLGQPGPGEEALWQDLARLGVGPGQNFKLDALSAGQLEALNAGVKQGFTEMEAFIAEHSNDPLASGKWFGTRAFLDESARSNYGLDQPDMLRSVAAHMGLYGNSAAEAVYPTYLTDAEGAPLDGSSRRYTISFASGALPPVKAFWSLTMYDGKTQLFIENPLDRYLLSSEMLEQMKREEDGSLVLYVQKDSPGPELESNWLPAPDGPFYMVLRLYGPEETALQGRWTPPDAIGDRPR</sequence>
<feature type="domain" description="DUF1214" evidence="2">
    <location>
        <begin position="352"/>
        <end position="464"/>
    </location>
</feature>
<dbReference type="EMBL" id="PKUS01000007">
    <property type="protein sequence ID" value="PLW69356.1"/>
    <property type="molecule type" value="Genomic_DNA"/>
</dbReference>
<evidence type="ECO:0000313" key="5">
    <source>
        <dbReference type="Proteomes" id="UP000235005"/>
    </source>
</evidence>
<dbReference type="Gene3D" id="2.60.40.1610">
    <property type="entry name" value="Domain of unknown function DUF1254"/>
    <property type="match status" value="1"/>
</dbReference>
<organism evidence="4 5">
    <name type="scientific">Pseudohalioglobus lutimaris</name>
    <dbReference type="NCBI Taxonomy" id="1737061"/>
    <lineage>
        <taxon>Bacteria</taxon>
        <taxon>Pseudomonadati</taxon>
        <taxon>Pseudomonadota</taxon>
        <taxon>Gammaproteobacteria</taxon>
        <taxon>Cellvibrionales</taxon>
        <taxon>Halieaceae</taxon>
        <taxon>Pseudohalioglobus</taxon>
    </lineage>
</organism>
<keyword evidence="1" id="KW-0732">Signal</keyword>
<protein>
    <submittedName>
        <fullName evidence="4">Cell envelope protein</fullName>
    </submittedName>
</protein>
<dbReference type="Pfam" id="PF06742">
    <property type="entry name" value="DUF1214"/>
    <property type="match status" value="1"/>
</dbReference>
<feature type="chain" id="PRO_5014866096" evidence="1">
    <location>
        <begin position="27"/>
        <end position="482"/>
    </location>
</feature>
<dbReference type="PANTHER" id="PTHR36509">
    <property type="entry name" value="BLL3101 PROTEIN"/>
    <property type="match status" value="1"/>
</dbReference>
<keyword evidence="4" id="KW-0946">Virion</keyword>
<accession>A0A2N5X4E6</accession>
<reference evidence="4 5" key="1">
    <citation type="submission" date="2018-01" db="EMBL/GenBank/DDBJ databases">
        <title>The draft genome sequence of Halioglobus lutimaris HF004.</title>
        <authorList>
            <person name="Du Z.-J."/>
            <person name="Shi M.-J."/>
        </authorList>
    </citation>
    <scope>NUCLEOTIDE SEQUENCE [LARGE SCALE GENOMIC DNA]</scope>
    <source>
        <strain evidence="4 5">HF004</strain>
    </source>
</reference>
<feature type="domain" description="DUF1254" evidence="3">
    <location>
        <begin position="73"/>
        <end position="205"/>
    </location>
</feature>
<gene>
    <name evidence="4" type="ORF">C0039_07425</name>
</gene>
<name>A0A2N5X4E6_9GAMM</name>
<keyword evidence="4" id="KW-0261">Viral envelope protein</keyword>
<dbReference type="OrthoDB" id="272779at2"/>
<keyword evidence="5" id="KW-1185">Reference proteome</keyword>
<dbReference type="SUPFAM" id="SSF160935">
    <property type="entry name" value="VPA0735-like"/>
    <property type="match status" value="1"/>
</dbReference>
<dbReference type="InterPro" id="IPR010679">
    <property type="entry name" value="DUF1254"/>
</dbReference>
<dbReference type="PANTHER" id="PTHR36509:SF2">
    <property type="entry name" value="BLL3101 PROTEIN"/>
    <property type="match status" value="1"/>
</dbReference>
<dbReference type="InterPro" id="IPR010621">
    <property type="entry name" value="DUF1214"/>
</dbReference>
<dbReference type="InterPro" id="IPR037050">
    <property type="entry name" value="DUF1254_sf"/>
</dbReference>
<comment type="caution">
    <text evidence="4">The sequence shown here is derived from an EMBL/GenBank/DDBJ whole genome shotgun (WGS) entry which is preliminary data.</text>
</comment>
<dbReference type="InterPro" id="IPR037049">
    <property type="entry name" value="DUF1214_C_sf"/>
</dbReference>
<dbReference type="Gene3D" id="2.60.120.600">
    <property type="entry name" value="Domain of unknown function DUF1214, C-terminal domain"/>
    <property type="match status" value="1"/>
</dbReference>
<dbReference type="AlphaFoldDB" id="A0A2N5X4E6"/>
<evidence type="ECO:0000256" key="1">
    <source>
        <dbReference type="SAM" id="SignalP"/>
    </source>
</evidence>
<evidence type="ECO:0000259" key="3">
    <source>
        <dbReference type="Pfam" id="PF06863"/>
    </source>
</evidence>
<feature type="signal peptide" evidence="1">
    <location>
        <begin position="1"/>
        <end position="26"/>
    </location>
</feature>
<dbReference type="RefSeq" id="WP_101517716.1">
    <property type="nucleotide sequence ID" value="NZ_PKUS01000007.1"/>
</dbReference>
<evidence type="ECO:0000259" key="2">
    <source>
        <dbReference type="Pfam" id="PF06742"/>
    </source>
</evidence>
<evidence type="ECO:0000313" key="4">
    <source>
        <dbReference type="EMBL" id="PLW69356.1"/>
    </source>
</evidence>
<dbReference type="Proteomes" id="UP000235005">
    <property type="component" value="Unassembled WGS sequence"/>
</dbReference>
<dbReference type="Pfam" id="PF06863">
    <property type="entry name" value="DUF1254"/>
    <property type="match status" value="1"/>
</dbReference>